<accession>A0A0G0QM83</accession>
<dbReference type="Proteomes" id="UP000034072">
    <property type="component" value="Unassembled WGS sequence"/>
</dbReference>
<sequence>MIIGAADLLEKFGSPLAVAEALILGQLTSYEQDYVSELVGKIIMDAAKFRVEKSLAANNITLKPDKVLTKT</sequence>
<dbReference type="AlphaFoldDB" id="A0A0G0QM83"/>
<organism evidence="1 2">
    <name type="scientific">Candidatus Yanofskybacteria bacterium GW2011_GWE2_40_11</name>
    <dbReference type="NCBI Taxonomy" id="1619033"/>
    <lineage>
        <taxon>Bacteria</taxon>
        <taxon>Candidatus Yanofskyibacteriota</taxon>
    </lineage>
</organism>
<protein>
    <submittedName>
        <fullName evidence="1">Uncharacterized protein</fullName>
    </submittedName>
</protein>
<dbReference type="EMBL" id="LBXZ01000001">
    <property type="protein sequence ID" value="KKR41228.1"/>
    <property type="molecule type" value="Genomic_DNA"/>
</dbReference>
<comment type="caution">
    <text evidence="1">The sequence shown here is derived from an EMBL/GenBank/DDBJ whole genome shotgun (WGS) entry which is preliminary data.</text>
</comment>
<proteinExistence type="predicted"/>
<reference evidence="1 2" key="1">
    <citation type="journal article" date="2015" name="Nature">
        <title>rRNA introns, odd ribosomes, and small enigmatic genomes across a large radiation of phyla.</title>
        <authorList>
            <person name="Brown C.T."/>
            <person name="Hug L.A."/>
            <person name="Thomas B.C."/>
            <person name="Sharon I."/>
            <person name="Castelle C.J."/>
            <person name="Singh A."/>
            <person name="Wilkins M.J."/>
            <person name="Williams K.H."/>
            <person name="Banfield J.F."/>
        </authorList>
    </citation>
    <scope>NUCLEOTIDE SEQUENCE [LARGE SCALE GENOMIC DNA]</scope>
</reference>
<gene>
    <name evidence="1" type="ORF">UT75_C0001G0132</name>
</gene>
<name>A0A0G0QM83_9BACT</name>
<evidence type="ECO:0000313" key="1">
    <source>
        <dbReference type="EMBL" id="KKR41228.1"/>
    </source>
</evidence>
<evidence type="ECO:0000313" key="2">
    <source>
        <dbReference type="Proteomes" id="UP000034072"/>
    </source>
</evidence>